<evidence type="ECO:0000313" key="3">
    <source>
        <dbReference type="Proteomes" id="UP000266723"/>
    </source>
</evidence>
<evidence type="ECO:0000313" key="2">
    <source>
        <dbReference type="EMBL" id="KAF3606065.1"/>
    </source>
</evidence>
<proteinExistence type="predicted"/>
<evidence type="ECO:0000256" key="1">
    <source>
        <dbReference type="SAM" id="Phobius"/>
    </source>
</evidence>
<evidence type="ECO:0008006" key="4">
    <source>
        <dbReference type="Google" id="ProtNLM"/>
    </source>
</evidence>
<keyword evidence="1" id="KW-0472">Membrane</keyword>
<dbReference type="Proteomes" id="UP000266723">
    <property type="component" value="Unassembled WGS sequence"/>
</dbReference>
<gene>
    <name evidence="2" type="ORF">DY000_02049416</name>
</gene>
<protein>
    <recommendedName>
        <fullName evidence="4">Secreted protein</fullName>
    </recommendedName>
</protein>
<keyword evidence="1" id="KW-0812">Transmembrane</keyword>
<keyword evidence="3" id="KW-1185">Reference proteome</keyword>
<reference evidence="2 3" key="1">
    <citation type="journal article" date="2020" name="BMC Genomics">
        <title>Intraspecific diversification of the crop wild relative Brassica cretica Lam. using demographic model selection.</title>
        <authorList>
            <person name="Kioukis A."/>
            <person name="Michalopoulou V.A."/>
            <person name="Briers L."/>
            <person name="Pirintsos S."/>
            <person name="Studholme D.J."/>
            <person name="Pavlidis P."/>
            <person name="Sarris P.F."/>
        </authorList>
    </citation>
    <scope>NUCLEOTIDE SEQUENCE [LARGE SCALE GENOMIC DNA]</scope>
    <source>
        <strain evidence="3">cv. PFS-1207/04</strain>
    </source>
</reference>
<name>A0ABQ7ESX7_BRACR</name>
<dbReference type="EMBL" id="QGKV02000297">
    <property type="protein sequence ID" value="KAF3606065.1"/>
    <property type="molecule type" value="Genomic_DNA"/>
</dbReference>
<sequence>MPFLVWGMGVANVARSQSTFLVNSVCHTWGTRAWNTPDLSRNNWYYYLYIYMCLCNFTKYYSAFLKINVLRKNCFSFFF</sequence>
<accession>A0ABQ7ESX7</accession>
<feature type="transmembrane region" description="Helical" evidence="1">
    <location>
        <begin position="44"/>
        <end position="62"/>
    </location>
</feature>
<comment type="caution">
    <text evidence="2">The sequence shown here is derived from an EMBL/GenBank/DDBJ whole genome shotgun (WGS) entry which is preliminary data.</text>
</comment>
<organism evidence="2 3">
    <name type="scientific">Brassica cretica</name>
    <name type="common">Mustard</name>
    <dbReference type="NCBI Taxonomy" id="69181"/>
    <lineage>
        <taxon>Eukaryota</taxon>
        <taxon>Viridiplantae</taxon>
        <taxon>Streptophyta</taxon>
        <taxon>Embryophyta</taxon>
        <taxon>Tracheophyta</taxon>
        <taxon>Spermatophyta</taxon>
        <taxon>Magnoliopsida</taxon>
        <taxon>eudicotyledons</taxon>
        <taxon>Gunneridae</taxon>
        <taxon>Pentapetalae</taxon>
        <taxon>rosids</taxon>
        <taxon>malvids</taxon>
        <taxon>Brassicales</taxon>
        <taxon>Brassicaceae</taxon>
        <taxon>Brassiceae</taxon>
        <taxon>Brassica</taxon>
    </lineage>
</organism>
<keyword evidence="1" id="KW-1133">Transmembrane helix</keyword>